<dbReference type="PANTHER" id="PTHR48014">
    <property type="entry name" value="SERINE/THREONINE-PROTEIN KINASE FRAY2"/>
    <property type="match status" value="1"/>
</dbReference>
<feature type="region of interest" description="Disordered" evidence="3">
    <location>
        <begin position="798"/>
        <end position="824"/>
    </location>
</feature>
<comment type="similarity">
    <text evidence="1">Belongs to the protein kinase superfamily. STE Ser/Thr protein kinase family. STE20 subfamily.</text>
</comment>
<dbReference type="PANTHER" id="PTHR48014:SF21">
    <property type="entry name" value="SERINE_THREONINE-PROTEIN KINASE FRAY2"/>
    <property type="match status" value="1"/>
</dbReference>
<feature type="domain" description="Protein kinase" evidence="4">
    <location>
        <begin position="97"/>
        <end position="375"/>
    </location>
</feature>
<dbReference type="GO" id="GO:0005524">
    <property type="term" value="F:ATP binding"/>
    <property type="evidence" value="ECO:0007669"/>
    <property type="project" value="UniProtKB-UniRule"/>
</dbReference>
<evidence type="ECO:0000259" key="4">
    <source>
        <dbReference type="PROSITE" id="PS50011"/>
    </source>
</evidence>
<feature type="region of interest" description="Disordered" evidence="3">
    <location>
        <begin position="560"/>
        <end position="602"/>
    </location>
</feature>
<evidence type="ECO:0000256" key="3">
    <source>
        <dbReference type="SAM" id="MobiDB-lite"/>
    </source>
</evidence>
<comment type="caution">
    <text evidence="5">The sequence shown here is derived from an EMBL/GenBank/DDBJ whole genome shotgun (WGS) entry which is preliminary data.</text>
</comment>
<organism evidence="5 6">
    <name type="scientific">Mortierella isabellina</name>
    <name type="common">Filamentous fungus</name>
    <name type="synonym">Umbelopsis isabellina</name>
    <dbReference type="NCBI Taxonomy" id="91625"/>
    <lineage>
        <taxon>Eukaryota</taxon>
        <taxon>Fungi</taxon>
        <taxon>Fungi incertae sedis</taxon>
        <taxon>Mucoromycota</taxon>
        <taxon>Mucoromycotina</taxon>
        <taxon>Umbelopsidomycetes</taxon>
        <taxon>Umbelopsidales</taxon>
        <taxon>Umbelopsidaceae</taxon>
        <taxon>Umbelopsis</taxon>
    </lineage>
</organism>
<reference evidence="5" key="1">
    <citation type="submission" date="2020-12" db="EMBL/GenBank/DDBJ databases">
        <title>Metabolic potential, ecology and presence of endohyphal bacteria is reflected in genomic diversity of Mucoromycotina.</title>
        <authorList>
            <person name="Muszewska A."/>
            <person name="Okrasinska A."/>
            <person name="Steczkiewicz K."/>
            <person name="Drgas O."/>
            <person name="Orlowska M."/>
            <person name="Perlinska-Lenart U."/>
            <person name="Aleksandrzak-Piekarczyk T."/>
            <person name="Szatraj K."/>
            <person name="Zielenkiewicz U."/>
            <person name="Pilsyk S."/>
            <person name="Malc E."/>
            <person name="Mieczkowski P."/>
            <person name="Kruszewska J.S."/>
            <person name="Biernat P."/>
            <person name="Pawlowska J."/>
        </authorList>
    </citation>
    <scope>NUCLEOTIDE SEQUENCE</scope>
    <source>
        <strain evidence="5">WA0000067209</strain>
    </source>
</reference>
<name>A0A8H7Q4W5_MORIS</name>
<feature type="region of interest" description="Disordered" evidence="3">
    <location>
        <begin position="663"/>
        <end position="730"/>
    </location>
</feature>
<evidence type="ECO:0000313" key="5">
    <source>
        <dbReference type="EMBL" id="KAG2186162.1"/>
    </source>
</evidence>
<dbReference type="PROSITE" id="PS00107">
    <property type="entry name" value="PROTEIN_KINASE_ATP"/>
    <property type="match status" value="1"/>
</dbReference>
<keyword evidence="6" id="KW-1185">Reference proteome</keyword>
<dbReference type="InterPro" id="IPR047173">
    <property type="entry name" value="STRAD_A/B-like"/>
</dbReference>
<feature type="region of interest" description="Disordered" evidence="3">
    <location>
        <begin position="522"/>
        <end position="548"/>
    </location>
</feature>
<dbReference type="InterPro" id="IPR017441">
    <property type="entry name" value="Protein_kinase_ATP_BS"/>
</dbReference>
<dbReference type="Pfam" id="PF00069">
    <property type="entry name" value="Pkinase"/>
    <property type="match status" value="1"/>
</dbReference>
<accession>A0A8H7Q4W5</accession>
<dbReference type="SMART" id="SM00220">
    <property type="entry name" value="S_TKc"/>
    <property type="match status" value="1"/>
</dbReference>
<dbReference type="InterPro" id="IPR000719">
    <property type="entry name" value="Prot_kinase_dom"/>
</dbReference>
<feature type="compositionally biased region" description="Polar residues" evidence="3">
    <location>
        <begin position="581"/>
        <end position="594"/>
    </location>
</feature>
<feature type="region of interest" description="Disordered" evidence="3">
    <location>
        <begin position="1"/>
        <end position="46"/>
    </location>
</feature>
<evidence type="ECO:0000256" key="2">
    <source>
        <dbReference type="PROSITE-ProRule" id="PRU10141"/>
    </source>
</evidence>
<dbReference type="FunFam" id="1.10.510.10:FF:000947">
    <property type="entry name" value="serine/threonine-protein kinase OSR1"/>
    <property type="match status" value="1"/>
</dbReference>
<dbReference type="PROSITE" id="PS50011">
    <property type="entry name" value="PROTEIN_KINASE_DOM"/>
    <property type="match status" value="1"/>
</dbReference>
<dbReference type="GO" id="GO:0043539">
    <property type="term" value="F:protein serine/threonine kinase activator activity"/>
    <property type="evidence" value="ECO:0007669"/>
    <property type="project" value="InterPro"/>
</dbReference>
<dbReference type="AlphaFoldDB" id="A0A8H7Q4W5"/>
<keyword evidence="2" id="KW-0547">Nucleotide-binding</keyword>
<feature type="binding site" evidence="2">
    <location>
        <position position="126"/>
    </location>
    <ligand>
        <name>ATP</name>
        <dbReference type="ChEBI" id="CHEBI:30616"/>
    </ligand>
</feature>
<evidence type="ECO:0000313" key="6">
    <source>
        <dbReference type="Proteomes" id="UP000654370"/>
    </source>
</evidence>
<dbReference type="Gene3D" id="1.10.510.10">
    <property type="entry name" value="Transferase(Phosphotransferase) domain 1"/>
    <property type="match status" value="1"/>
</dbReference>
<protein>
    <recommendedName>
        <fullName evidence="4">Protein kinase domain-containing protein</fullName>
    </recommendedName>
</protein>
<feature type="compositionally biased region" description="Basic and acidic residues" evidence="3">
    <location>
        <begin position="438"/>
        <end position="464"/>
    </location>
</feature>
<gene>
    <name evidence="5" type="ORF">INT43_002600</name>
</gene>
<proteinExistence type="inferred from homology"/>
<dbReference type="Gene3D" id="3.30.200.20">
    <property type="entry name" value="Phosphorylase Kinase, domain 1"/>
    <property type="match status" value="1"/>
</dbReference>
<sequence>MTWPDIATTQGQPSPDPSGKEVDGPSAQIPTPSQTPPPTSKERRHSVLGHATRRSFGGSDALNLLRLPSHHNQNSKDSAVITPAQQESHTFNNIDDFEIKNPIGYGSSAVVYGAIYKPLNKRVAIKMIDLDLFERNQIDELRRETALMALSKHPNVLRVYGSFVQGSKLYIITPYLLGGMYHVISATREMCSTICSCLDIMKTGFPEGFDEMSIATVLKQALEGLIYLHKNGHIHRDVKAGNLLMDEDGAVLLADFGVSSSLVETGERGGVRKTFVGTPCWMAPEVMDQAGYDYKADIWSFGITAIELATGHAPFAKYPPIKVLMMTLSNDPPTLVRENTKHKYSKTFKDMIDLCLNKDPTKRPTAEKLIQHLFFKQAKKKDYLAKTLLASLPALENRPHKKIPQKHPSITRTTTWDFDADELEDDQVKQSEQSEQINEDKGAESDQEIRNNEVDKTSDMEDKNGKKHITFGDVVVRNPPQPHMSPNAAAHSPPLGSSPKSNADTAVTAPKKSRFIIQETITPREPFDPLGTPPSTNSPILSTPPELASHDESNALLLGLGMTSSMTPPPSEGSMRKGRFSVNSTPRQSISGESNFAPPAEVSLNKDTTLSRINSQENIDRKSRFEIMYNQLPGSPNLPPIPNGSVIARSDIIPLSREGSLSSSAAAPSLHRESSENARVSRFSVVEKDGDGKEPQEIIRDQSRTPTSNAVHPSDTPHLPSHQHTPSIESRKVGRFELTAGIPSGYEVKSGEGTYCIKSIAHDAATSMDSLQQQVEQYVRENESIRRENEQLKKEIEKLRKTSQVSVPDSSRTNSASSSEDSQK</sequence>
<dbReference type="OrthoDB" id="248923at2759"/>
<dbReference type="EMBL" id="JAEPQZ010000001">
    <property type="protein sequence ID" value="KAG2186162.1"/>
    <property type="molecule type" value="Genomic_DNA"/>
</dbReference>
<dbReference type="GO" id="GO:0004672">
    <property type="term" value="F:protein kinase activity"/>
    <property type="evidence" value="ECO:0007669"/>
    <property type="project" value="InterPro"/>
</dbReference>
<feature type="compositionally biased region" description="Polar residues" evidence="3">
    <location>
        <begin position="802"/>
        <end position="824"/>
    </location>
</feature>
<dbReference type="Proteomes" id="UP000654370">
    <property type="component" value="Unassembled WGS sequence"/>
</dbReference>
<evidence type="ECO:0000256" key="1">
    <source>
        <dbReference type="ARBA" id="ARBA00008874"/>
    </source>
</evidence>
<keyword evidence="2" id="KW-0067">ATP-binding</keyword>
<feature type="compositionally biased region" description="Basic and acidic residues" evidence="3">
    <location>
        <begin position="685"/>
        <end position="703"/>
    </location>
</feature>
<feature type="region of interest" description="Disordered" evidence="3">
    <location>
        <begin position="425"/>
        <end position="505"/>
    </location>
</feature>
<dbReference type="InterPro" id="IPR011009">
    <property type="entry name" value="Kinase-like_dom_sf"/>
</dbReference>
<dbReference type="SUPFAM" id="SSF56112">
    <property type="entry name" value="Protein kinase-like (PK-like)"/>
    <property type="match status" value="1"/>
</dbReference>